<comment type="caution">
    <text evidence="3">The sequence shown here is derived from an EMBL/GenBank/DDBJ whole genome shotgun (WGS) entry which is preliminary data.</text>
</comment>
<evidence type="ECO:0000256" key="1">
    <source>
        <dbReference type="SAM" id="Coils"/>
    </source>
</evidence>
<protein>
    <submittedName>
        <fullName evidence="3">Uncharacterized protein</fullName>
    </submittedName>
</protein>
<reference evidence="3 4" key="1">
    <citation type="submission" date="2024-09" db="EMBL/GenBank/DDBJ databases">
        <title>Chromosome-scale assembly of Riccia fluitans.</title>
        <authorList>
            <person name="Paukszto L."/>
            <person name="Sawicki J."/>
            <person name="Karawczyk K."/>
            <person name="Piernik-Szablinska J."/>
            <person name="Szczecinska M."/>
            <person name="Mazdziarz M."/>
        </authorList>
    </citation>
    <scope>NUCLEOTIDE SEQUENCE [LARGE SCALE GENOMIC DNA]</scope>
    <source>
        <strain evidence="3">Rf_01</strain>
        <tissue evidence="3">Aerial parts of the thallus</tissue>
    </source>
</reference>
<gene>
    <name evidence="3" type="ORF">R1flu_023239</name>
</gene>
<accession>A0ABD1XRM7</accession>
<sequence length="190" mass="21885">MSYLDDTSSDEDSTTTIFSSSSQGSAISIMSKNSMDLAKMKTEIDNNSEVQRKEAIALVDSLLEQREKAEILLEEITKRPSRESYGDSDDTSLDEEELENSVQPEDSSGFCASTAEGFGKVSSKEMFRRMRQRLTKRQFRQFVRNIEELNKLREEREKRNYQSYMHPLIFSSWPHIFINVGEWETVPAVS</sequence>
<keyword evidence="4" id="KW-1185">Reference proteome</keyword>
<feature type="compositionally biased region" description="Acidic residues" evidence="2">
    <location>
        <begin position="86"/>
        <end position="99"/>
    </location>
</feature>
<evidence type="ECO:0000256" key="2">
    <source>
        <dbReference type="SAM" id="MobiDB-lite"/>
    </source>
</evidence>
<feature type="compositionally biased region" description="Low complexity" evidence="2">
    <location>
        <begin position="14"/>
        <end position="25"/>
    </location>
</feature>
<dbReference type="EMBL" id="JBHFFA010000007">
    <property type="protein sequence ID" value="KAL2611547.1"/>
    <property type="molecule type" value="Genomic_DNA"/>
</dbReference>
<evidence type="ECO:0000313" key="4">
    <source>
        <dbReference type="Proteomes" id="UP001605036"/>
    </source>
</evidence>
<name>A0ABD1XRM7_9MARC</name>
<feature type="region of interest" description="Disordered" evidence="2">
    <location>
        <begin position="80"/>
        <end position="109"/>
    </location>
</feature>
<feature type="region of interest" description="Disordered" evidence="2">
    <location>
        <begin position="1"/>
        <end position="25"/>
    </location>
</feature>
<organism evidence="3 4">
    <name type="scientific">Riccia fluitans</name>
    <dbReference type="NCBI Taxonomy" id="41844"/>
    <lineage>
        <taxon>Eukaryota</taxon>
        <taxon>Viridiplantae</taxon>
        <taxon>Streptophyta</taxon>
        <taxon>Embryophyta</taxon>
        <taxon>Marchantiophyta</taxon>
        <taxon>Marchantiopsida</taxon>
        <taxon>Marchantiidae</taxon>
        <taxon>Marchantiales</taxon>
        <taxon>Ricciaceae</taxon>
        <taxon>Riccia</taxon>
    </lineage>
</organism>
<keyword evidence="1" id="KW-0175">Coiled coil</keyword>
<evidence type="ECO:0000313" key="3">
    <source>
        <dbReference type="EMBL" id="KAL2611547.1"/>
    </source>
</evidence>
<dbReference type="Proteomes" id="UP001605036">
    <property type="component" value="Unassembled WGS sequence"/>
</dbReference>
<dbReference type="AlphaFoldDB" id="A0ABD1XRM7"/>
<feature type="coiled-coil region" evidence="1">
    <location>
        <begin position="52"/>
        <end position="79"/>
    </location>
</feature>
<proteinExistence type="predicted"/>